<protein>
    <recommendedName>
        <fullName evidence="3">Transcriptional regulator</fullName>
    </recommendedName>
</protein>
<reference evidence="1 2" key="1">
    <citation type="submission" date="2023-07" db="EMBL/GenBank/DDBJ databases">
        <title>Sorghum-associated microbial communities from plants grown in Nebraska, USA.</title>
        <authorList>
            <person name="Schachtman D."/>
        </authorList>
    </citation>
    <scope>NUCLEOTIDE SEQUENCE [LARGE SCALE GENOMIC DNA]</scope>
    <source>
        <strain evidence="1 2">DS1307</strain>
    </source>
</reference>
<organism evidence="1 2">
    <name type="scientific">Neorhizobium huautlense</name>
    <dbReference type="NCBI Taxonomy" id="67774"/>
    <lineage>
        <taxon>Bacteria</taxon>
        <taxon>Pseudomonadati</taxon>
        <taxon>Pseudomonadota</taxon>
        <taxon>Alphaproteobacteria</taxon>
        <taxon>Hyphomicrobiales</taxon>
        <taxon>Rhizobiaceae</taxon>
        <taxon>Rhizobium/Agrobacterium group</taxon>
        <taxon>Neorhizobium</taxon>
    </lineage>
</organism>
<evidence type="ECO:0000313" key="2">
    <source>
        <dbReference type="Proteomes" id="UP001241472"/>
    </source>
</evidence>
<accession>A0ABT9PXV0</accession>
<dbReference type="Proteomes" id="UP001241472">
    <property type="component" value="Unassembled WGS sequence"/>
</dbReference>
<dbReference type="RefSeq" id="WP_306836835.1">
    <property type="nucleotide sequence ID" value="NZ_JAUSRF010000011.1"/>
</dbReference>
<gene>
    <name evidence="1" type="ORF">J2T09_003471</name>
</gene>
<comment type="caution">
    <text evidence="1">The sequence shown here is derived from an EMBL/GenBank/DDBJ whole genome shotgun (WGS) entry which is preliminary data.</text>
</comment>
<dbReference type="EMBL" id="JAUSRF010000011">
    <property type="protein sequence ID" value="MDP9838699.1"/>
    <property type="molecule type" value="Genomic_DNA"/>
</dbReference>
<keyword evidence="2" id="KW-1185">Reference proteome</keyword>
<proteinExistence type="predicted"/>
<name>A0ABT9PXV0_9HYPH</name>
<evidence type="ECO:0008006" key="3">
    <source>
        <dbReference type="Google" id="ProtNLM"/>
    </source>
</evidence>
<evidence type="ECO:0000313" key="1">
    <source>
        <dbReference type="EMBL" id="MDP9838699.1"/>
    </source>
</evidence>
<sequence>MAATKDAFFKPEKISAQDRAKTTTDVARQITEMETAARVSKTARLRQLREAQPIEPKAIRPVRGRKTAPAIWL</sequence>